<evidence type="ECO:0000256" key="2">
    <source>
        <dbReference type="ARBA" id="ARBA00012438"/>
    </source>
</evidence>
<keyword evidence="5" id="KW-1133">Transmembrane helix</keyword>
<dbReference type="CDD" id="cd12915">
    <property type="entry name" value="PDC2_DGC_like"/>
    <property type="match status" value="1"/>
</dbReference>
<evidence type="ECO:0000313" key="7">
    <source>
        <dbReference type="EMBL" id="NKC30143.1"/>
    </source>
</evidence>
<keyword evidence="8" id="KW-1185">Reference proteome</keyword>
<gene>
    <name evidence="7" type="ORF">HEQ75_04665</name>
</gene>
<dbReference type="EC" id="2.7.13.3" evidence="2"/>
<dbReference type="InterPro" id="IPR036890">
    <property type="entry name" value="HATPase_C_sf"/>
</dbReference>
<dbReference type="PROSITE" id="PS50109">
    <property type="entry name" value="HIS_KIN"/>
    <property type="match status" value="1"/>
</dbReference>
<evidence type="ECO:0000256" key="1">
    <source>
        <dbReference type="ARBA" id="ARBA00000085"/>
    </source>
</evidence>
<keyword evidence="3" id="KW-0597">Phosphoprotein</keyword>
<dbReference type="PANTHER" id="PTHR43065:SF49">
    <property type="entry name" value="HISTIDINE KINASE"/>
    <property type="match status" value="1"/>
</dbReference>
<dbReference type="PANTHER" id="PTHR43065">
    <property type="entry name" value="SENSOR HISTIDINE KINASE"/>
    <property type="match status" value="1"/>
</dbReference>
<dbReference type="Proteomes" id="UP000787635">
    <property type="component" value="Unassembled WGS sequence"/>
</dbReference>
<feature type="transmembrane region" description="Helical" evidence="5">
    <location>
        <begin position="30"/>
        <end position="52"/>
    </location>
</feature>
<dbReference type="InterPro" id="IPR004358">
    <property type="entry name" value="Sig_transdc_His_kin-like_C"/>
</dbReference>
<sequence>MRIDITPDRAGQPLAQPLARPPARRARGFVLLWLSAVLLPGFGVAGTAAMSWRDVRRDAAVRLDRNVEMLRQHALRAFGMQEAILAALSRAIAGRDWDNLREDARLHGLMTELVAAGQPLVRGVLVADGTGHVVAASYEFPARPADLSDRDYVAELHAGGGLAVGQVVESRPLGWTLFPVARRAPPRNDSDAARGVIVGSFNPDPLSGFYASVAEAPRDVVALLRLDGAVLARHPPMPDPARAAPQPWRAALIAAALARPAEQPPLAERSSVDGVRRIFVARQVGEWPVAVLYGLDEEALRASWRQRMVAPLLSGLAACLLLLGLTGLAQRGARRQQLAAEERAAAERKLASASRVASLGLLAAGLAHDVKNLVQAVRSGARLMEQRADDPAEVKRCAGLLADAAERGRRLVVAMLAFASGGTPDGPEGLDVPQALRALVELLSRTLGSGWRVAASLPAHLPLARGDRAGFEAAVVNLAVNARDAMPGGGQVRIAARLAEDAPGAPGPGRYLVVAVTDTGTGMDAATLARLGEPFFTTKDGAGGTGLGLASVRGFCERAGGALRIDSTPGQGTTAALWLPAMEAAPSPAPGKAPAATGGAPVPG</sequence>
<dbReference type="CDD" id="cd00082">
    <property type="entry name" value="HisKA"/>
    <property type="match status" value="1"/>
</dbReference>
<dbReference type="Gene3D" id="3.30.450.20">
    <property type="entry name" value="PAS domain"/>
    <property type="match status" value="2"/>
</dbReference>
<accession>A0ABX1E2U9</accession>
<feature type="domain" description="Histidine kinase" evidence="6">
    <location>
        <begin position="365"/>
        <end position="583"/>
    </location>
</feature>
<keyword evidence="5" id="KW-0472">Membrane</keyword>
<dbReference type="EMBL" id="JAAVNE010000005">
    <property type="protein sequence ID" value="NKC30143.1"/>
    <property type="molecule type" value="Genomic_DNA"/>
</dbReference>
<dbReference type="InterPro" id="IPR003661">
    <property type="entry name" value="HisK_dim/P_dom"/>
</dbReference>
<reference evidence="7 8" key="1">
    <citation type="submission" date="2020-03" db="EMBL/GenBank/DDBJ databases">
        <title>Roseomonas selenitidurans sp. nov. isolated from urban soil.</title>
        <authorList>
            <person name="Liu H."/>
        </authorList>
    </citation>
    <scope>NUCLEOTIDE SEQUENCE [LARGE SCALE GENOMIC DNA]</scope>
    <source>
        <strain evidence="7 8">BU-1</strain>
    </source>
</reference>
<comment type="catalytic activity">
    <reaction evidence="1">
        <text>ATP + protein L-histidine = ADP + protein N-phospho-L-histidine.</text>
        <dbReference type="EC" id="2.7.13.3"/>
    </reaction>
</comment>
<evidence type="ECO:0000259" key="6">
    <source>
        <dbReference type="PROSITE" id="PS50109"/>
    </source>
</evidence>
<evidence type="ECO:0000256" key="4">
    <source>
        <dbReference type="SAM" id="MobiDB-lite"/>
    </source>
</evidence>
<keyword evidence="5" id="KW-0812">Transmembrane</keyword>
<dbReference type="SMART" id="SM00387">
    <property type="entry name" value="HATPase_c"/>
    <property type="match status" value="1"/>
</dbReference>
<comment type="caution">
    <text evidence="7">The sequence shown here is derived from an EMBL/GenBank/DDBJ whole genome shotgun (WGS) entry which is preliminary data.</text>
</comment>
<evidence type="ECO:0000313" key="8">
    <source>
        <dbReference type="Proteomes" id="UP000787635"/>
    </source>
</evidence>
<name>A0ABX1E2U9_9PROT</name>
<dbReference type="Gene3D" id="3.30.565.10">
    <property type="entry name" value="Histidine kinase-like ATPase, C-terminal domain"/>
    <property type="match status" value="1"/>
</dbReference>
<evidence type="ECO:0000256" key="3">
    <source>
        <dbReference type="ARBA" id="ARBA00022553"/>
    </source>
</evidence>
<dbReference type="InterPro" id="IPR003594">
    <property type="entry name" value="HATPase_dom"/>
</dbReference>
<dbReference type="InterPro" id="IPR005467">
    <property type="entry name" value="His_kinase_dom"/>
</dbReference>
<dbReference type="CDD" id="cd12914">
    <property type="entry name" value="PDC1_DGC_like"/>
    <property type="match status" value="1"/>
</dbReference>
<dbReference type="RefSeq" id="WP_168027770.1">
    <property type="nucleotide sequence ID" value="NZ_JAAVNE010000005.1"/>
</dbReference>
<dbReference type="SUPFAM" id="SSF55874">
    <property type="entry name" value="ATPase domain of HSP90 chaperone/DNA topoisomerase II/histidine kinase"/>
    <property type="match status" value="1"/>
</dbReference>
<evidence type="ECO:0000256" key="5">
    <source>
        <dbReference type="SAM" id="Phobius"/>
    </source>
</evidence>
<dbReference type="SMART" id="SM00388">
    <property type="entry name" value="HisKA"/>
    <property type="match status" value="1"/>
</dbReference>
<protein>
    <recommendedName>
        <fullName evidence="2">histidine kinase</fullName>
        <ecNumber evidence="2">2.7.13.3</ecNumber>
    </recommendedName>
</protein>
<dbReference type="Gene3D" id="1.10.287.130">
    <property type="match status" value="1"/>
</dbReference>
<organism evidence="7 8">
    <name type="scientific">Falsiroseomonas selenitidurans</name>
    <dbReference type="NCBI Taxonomy" id="2716335"/>
    <lineage>
        <taxon>Bacteria</taxon>
        <taxon>Pseudomonadati</taxon>
        <taxon>Pseudomonadota</taxon>
        <taxon>Alphaproteobacteria</taxon>
        <taxon>Acetobacterales</taxon>
        <taxon>Roseomonadaceae</taxon>
        <taxon>Falsiroseomonas</taxon>
    </lineage>
</organism>
<dbReference type="Pfam" id="PF02518">
    <property type="entry name" value="HATPase_c"/>
    <property type="match status" value="1"/>
</dbReference>
<dbReference type="PRINTS" id="PR00344">
    <property type="entry name" value="BCTRLSENSOR"/>
</dbReference>
<feature type="region of interest" description="Disordered" evidence="4">
    <location>
        <begin position="585"/>
        <end position="604"/>
    </location>
</feature>
<proteinExistence type="predicted"/>